<accession>X1HTI9</accession>
<dbReference type="GO" id="GO:0004301">
    <property type="term" value="F:epoxide hydrolase activity"/>
    <property type="evidence" value="ECO:0007669"/>
    <property type="project" value="TreeGrafter"/>
</dbReference>
<dbReference type="Pfam" id="PF00561">
    <property type="entry name" value="Abhydrolase_1"/>
    <property type="match status" value="1"/>
</dbReference>
<dbReference type="PRINTS" id="PR00111">
    <property type="entry name" value="ABHYDROLASE"/>
</dbReference>
<dbReference type="PRINTS" id="PR00412">
    <property type="entry name" value="EPOXHYDRLASE"/>
</dbReference>
<dbReference type="Gene3D" id="3.40.50.1820">
    <property type="entry name" value="alpha/beta hydrolase"/>
    <property type="match status" value="1"/>
</dbReference>
<feature type="non-terminal residue" evidence="3">
    <location>
        <position position="205"/>
    </location>
</feature>
<gene>
    <name evidence="3" type="ORF">S03H2_31415</name>
</gene>
<keyword evidence="1" id="KW-0378">Hydrolase</keyword>
<reference evidence="3" key="1">
    <citation type="journal article" date="2014" name="Front. Microbiol.">
        <title>High frequency of phylogenetically diverse reductive dehalogenase-homologous genes in deep subseafloor sedimentary metagenomes.</title>
        <authorList>
            <person name="Kawai M."/>
            <person name="Futagami T."/>
            <person name="Toyoda A."/>
            <person name="Takaki Y."/>
            <person name="Nishi S."/>
            <person name="Hori S."/>
            <person name="Arai W."/>
            <person name="Tsubouchi T."/>
            <person name="Morono Y."/>
            <person name="Uchiyama I."/>
            <person name="Ito T."/>
            <person name="Fujiyama A."/>
            <person name="Inagaki F."/>
            <person name="Takami H."/>
        </authorList>
    </citation>
    <scope>NUCLEOTIDE SEQUENCE</scope>
    <source>
        <strain evidence="3">Expedition CK06-06</strain>
    </source>
</reference>
<proteinExistence type="predicted"/>
<comment type="caution">
    <text evidence="3">The sequence shown here is derived from an EMBL/GenBank/DDBJ whole genome shotgun (WGS) entry which is preliminary data.</text>
</comment>
<sequence>MKVLRTPEERFNTILNFRYRPRFTETLNGYEYVRMHYIDEGPRDAKYTFLCLHGQPTWCYLYRKMIPIFLGAGYRVVAPDYYGFGRSDKPVDDECYTFDFHRNSIIEFINHLQLNNIILVVQDWGGLIGLTLPMEMPTKISKLILMNTALGTGEGVPSPGFKAFRGWVNKTPDMDVGRLMLRGTPILTPEEIEAYNAPFPDITYK</sequence>
<evidence type="ECO:0000313" key="3">
    <source>
        <dbReference type="EMBL" id="GAH48593.1"/>
    </source>
</evidence>
<evidence type="ECO:0000256" key="1">
    <source>
        <dbReference type="ARBA" id="ARBA00022801"/>
    </source>
</evidence>
<evidence type="ECO:0000259" key="2">
    <source>
        <dbReference type="Pfam" id="PF00561"/>
    </source>
</evidence>
<dbReference type="InterPro" id="IPR000639">
    <property type="entry name" value="Epox_hydrolase-like"/>
</dbReference>
<organism evidence="3">
    <name type="scientific">marine sediment metagenome</name>
    <dbReference type="NCBI Taxonomy" id="412755"/>
    <lineage>
        <taxon>unclassified sequences</taxon>
        <taxon>metagenomes</taxon>
        <taxon>ecological metagenomes</taxon>
    </lineage>
</organism>
<name>X1HTI9_9ZZZZ</name>
<dbReference type="InterPro" id="IPR000073">
    <property type="entry name" value="AB_hydrolase_1"/>
</dbReference>
<dbReference type="PANTHER" id="PTHR42977">
    <property type="entry name" value="HYDROLASE-RELATED"/>
    <property type="match status" value="1"/>
</dbReference>
<feature type="domain" description="AB hydrolase-1" evidence="2">
    <location>
        <begin position="48"/>
        <end position="154"/>
    </location>
</feature>
<dbReference type="SUPFAM" id="SSF53474">
    <property type="entry name" value="alpha/beta-Hydrolases"/>
    <property type="match status" value="1"/>
</dbReference>
<dbReference type="EMBL" id="BARU01019048">
    <property type="protein sequence ID" value="GAH48593.1"/>
    <property type="molecule type" value="Genomic_DNA"/>
</dbReference>
<protein>
    <recommendedName>
        <fullName evidence="2">AB hydrolase-1 domain-containing protein</fullName>
    </recommendedName>
</protein>
<dbReference type="InterPro" id="IPR029058">
    <property type="entry name" value="AB_hydrolase_fold"/>
</dbReference>
<dbReference type="AlphaFoldDB" id="X1HTI9"/>
<dbReference type="InterPro" id="IPR051340">
    <property type="entry name" value="Haloalkane_dehalogenase"/>
</dbReference>
<dbReference type="PANTHER" id="PTHR42977:SF3">
    <property type="entry name" value="AB HYDROLASE-1 DOMAIN-CONTAINING PROTEIN"/>
    <property type="match status" value="1"/>
</dbReference>